<feature type="compositionally biased region" description="Basic and acidic residues" evidence="1">
    <location>
        <begin position="312"/>
        <end position="321"/>
    </location>
</feature>
<proteinExistence type="predicted"/>
<feature type="compositionally biased region" description="Basic and acidic residues" evidence="1">
    <location>
        <begin position="887"/>
        <end position="903"/>
    </location>
</feature>
<feature type="compositionally biased region" description="Polar residues" evidence="1">
    <location>
        <begin position="162"/>
        <end position="172"/>
    </location>
</feature>
<feature type="region of interest" description="Disordered" evidence="1">
    <location>
        <begin position="697"/>
        <end position="832"/>
    </location>
</feature>
<feature type="compositionally biased region" description="Polar residues" evidence="1">
    <location>
        <begin position="748"/>
        <end position="760"/>
    </location>
</feature>
<feature type="compositionally biased region" description="Basic and acidic residues" evidence="1">
    <location>
        <begin position="858"/>
        <end position="868"/>
    </location>
</feature>
<feature type="compositionally biased region" description="Basic and acidic residues" evidence="1">
    <location>
        <begin position="1122"/>
        <end position="1131"/>
    </location>
</feature>
<feature type="compositionally biased region" description="Basic and acidic residues" evidence="1">
    <location>
        <begin position="433"/>
        <end position="453"/>
    </location>
</feature>
<feature type="compositionally biased region" description="Polar residues" evidence="1">
    <location>
        <begin position="297"/>
        <end position="311"/>
    </location>
</feature>
<dbReference type="Proteomes" id="UP000887568">
    <property type="component" value="Unplaced"/>
</dbReference>
<feature type="compositionally biased region" description="Polar residues" evidence="1">
    <location>
        <begin position="1"/>
        <end position="11"/>
    </location>
</feature>
<dbReference type="Pfam" id="PF14160">
    <property type="entry name" value="FAM110_C"/>
    <property type="match status" value="1"/>
</dbReference>
<dbReference type="AlphaFoldDB" id="A0A914A160"/>
<feature type="compositionally biased region" description="Basic and acidic residues" evidence="1">
    <location>
        <begin position="262"/>
        <end position="271"/>
    </location>
</feature>
<feature type="compositionally biased region" description="Basic and acidic residues" evidence="1">
    <location>
        <begin position="976"/>
        <end position="996"/>
    </location>
</feature>
<feature type="compositionally biased region" description="Polar residues" evidence="1">
    <location>
        <begin position="1108"/>
        <end position="1121"/>
    </location>
</feature>
<feature type="compositionally biased region" description="Polar residues" evidence="1">
    <location>
        <begin position="223"/>
        <end position="236"/>
    </location>
</feature>
<feature type="compositionally biased region" description="Low complexity" evidence="1">
    <location>
        <begin position="187"/>
        <end position="196"/>
    </location>
</feature>
<feature type="region of interest" description="Disordered" evidence="1">
    <location>
        <begin position="624"/>
        <end position="660"/>
    </location>
</feature>
<dbReference type="GeneID" id="119728980"/>
<feature type="compositionally biased region" description="Basic residues" evidence="1">
    <location>
        <begin position="904"/>
        <end position="917"/>
    </location>
</feature>
<feature type="region of interest" description="Disordered" evidence="1">
    <location>
        <begin position="1103"/>
        <end position="1131"/>
    </location>
</feature>
<feature type="compositionally biased region" description="Basic and acidic residues" evidence="1">
    <location>
        <begin position="346"/>
        <end position="356"/>
    </location>
</feature>
<sequence>MAVTSESSAVTNFPLRTFNSGPGFRRDASARDQQPTKKSATERLTETRSKYVRRGSREELEDKGEENRTHSDTHRVHQVPLSHEETQGHLFRAVPYVQDGGRSPAQKSHARLPPPVPEKPSQRNRKGSRDRTLEIVEASLGHSVRRSSNDVPVSPRGAVVSTDFSNPSSPSAGSRVRRLKEQFLNFGSAESGSESSQGPVSPTELLKSSSSSDSALIWKKRSVPSNPQDAQASDFQAPSEVDALKSKEVLQRPSRTLSEKPNLLERSKVEAADPSENPGTASEEDHDPTEESGMKSKPQQASATSSEGLSDQTRRQMERFKARYATDFAKESSQGRKISRITLKPTNHEAESKERSSSVNYGPSHKLSYGVVRPRSNISKEESPGQTSQVASKPDLFSRPRAPVNIPPVSDGNENSTEEIKQNGMSQKLNLASHHDGNFRTGRLDPDISKPMTSDDIRRLRRTKEYNISGKSPERWGDAEETSKSQGSVLEHAVHHAGDRVLVQVGGSVFPSKYHVSDEAFRSMLQPPDTRHEDSSVEVIHRRAKSDLDQHNPALGAPNMPKEDANSNRMRHHSQGDQLQHDPLFPTSARKTSAQSVLFKHAKTSPDNIKNFKEKSWAPVNFSQNQNTNDAHKQGAQEGLVQNRRALSPDTSRTRTTATELQNPQTHIHVLQQHTPRKISQEDSHEHAKSTVQSFLSGIMTSPGGGEIHDSPRTLYNDGNGNHIALEFSDNETHTSGTHWARPANGSDDANSNIQNNNRARVSVSKDVELTAVWEKREPSMTPTGKETSGKMEHRRKYLGPSMEGERTDELDKRRKFSHNSDTSSSNQDRGHLGFKVAGWSSVEPQRVKKVSLADLLSKDTTQEKTEATKSNQEGNSKWVAPPKPYESNRDDSETDSDVEHRQTKILRVKKPPRHANQKKEDKSLENLLSRIINPDDELNTLKRGTKVKARENPKAKVSRTSSKNNCGSSTAESDNEAKKEKDLAIKKSLPKRDIPHFQASAEVRKPLHNRNRNAKPVNREDAVSPPESLTSPTRRDFRRRRSKSDLGVSPRCSVSSAHSDVERFFNQMGLNESFFQGPLSPMPYSDEEEVFHEMHEYKHVRDDDDGTFSTENSDNISRGSKVSEEGLRRAKKLPDTSQSIITKNARVIKWLCQMRKARAASIS</sequence>
<protein>
    <recommendedName>
        <fullName evidence="2">Centrosome-associated FAM110 C-terminal domain-containing protein</fullName>
    </recommendedName>
</protein>
<evidence type="ECO:0000313" key="4">
    <source>
        <dbReference type="Proteomes" id="UP000887568"/>
    </source>
</evidence>
<feature type="region of interest" description="Disordered" evidence="1">
    <location>
        <begin position="858"/>
        <end position="1054"/>
    </location>
</feature>
<feature type="region of interest" description="Disordered" evidence="1">
    <location>
        <begin position="545"/>
        <end position="582"/>
    </location>
</feature>
<dbReference type="OrthoDB" id="10028183at2759"/>
<evidence type="ECO:0000256" key="1">
    <source>
        <dbReference type="SAM" id="MobiDB-lite"/>
    </source>
</evidence>
<feature type="compositionally biased region" description="Basic and acidic residues" evidence="1">
    <location>
        <begin position="39"/>
        <end position="75"/>
    </location>
</feature>
<feature type="compositionally biased region" description="Basic and acidic residues" evidence="1">
    <location>
        <begin position="804"/>
        <end position="813"/>
    </location>
</feature>
<dbReference type="InterPro" id="IPR025741">
    <property type="entry name" value="FAM110_C"/>
</dbReference>
<accession>A0A914A160</accession>
<feature type="compositionally biased region" description="Basic and acidic residues" evidence="1">
    <location>
        <begin position="764"/>
        <end position="779"/>
    </location>
</feature>
<evidence type="ECO:0000259" key="2">
    <source>
        <dbReference type="Pfam" id="PF14160"/>
    </source>
</evidence>
<evidence type="ECO:0000313" key="3">
    <source>
        <dbReference type="EnsemblMetazoa" id="XP_038057384.1"/>
    </source>
</evidence>
<keyword evidence="4" id="KW-1185">Reference proteome</keyword>
<organism evidence="3 4">
    <name type="scientific">Patiria miniata</name>
    <name type="common">Bat star</name>
    <name type="synonym">Asterina miniata</name>
    <dbReference type="NCBI Taxonomy" id="46514"/>
    <lineage>
        <taxon>Eukaryota</taxon>
        <taxon>Metazoa</taxon>
        <taxon>Echinodermata</taxon>
        <taxon>Eleutherozoa</taxon>
        <taxon>Asterozoa</taxon>
        <taxon>Asteroidea</taxon>
        <taxon>Valvatacea</taxon>
        <taxon>Valvatida</taxon>
        <taxon>Asterinidae</taxon>
        <taxon>Patiria</taxon>
    </lineage>
</organism>
<feature type="compositionally biased region" description="Polar residues" evidence="1">
    <location>
        <begin position="959"/>
        <end position="973"/>
    </location>
</feature>
<feature type="region of interest" description="Disordered" evidence="1">
    <location>
        <begin position="1"/>
        <end position="453"/>
    </location>
</feature>
<reference evidence="3" key="1">
    <citation type="submission" date="2022-11" db="UniProtKB">
        <authorList>
            <consortium name="EnsemblMetazoa"/>
        </authorList>
    </citation>
    <scope>IDENTIFICATION</scope>
</reference>
<dbReference type="EnsemblMetazoa" id="XM_038201456.1">
    <property type="protein sequence ID" value="XP_038057384.1"/>
    <property type="gene ID" value="LOC119728980"/>
</dbReference>
<feature type="compositionally biased region" description="Polar residues" evidence="1">
    <location>
        <begin position="649"/>
        <end position="660"/>
    </location>
</feature>
<name>A0A914A160_PATMI</name>
<feature type="domain" description="Centrosome-associated FAM110 C-terminal" evidence="2">
    <location>
        <begin position="1042"/>
        <end position="1158"/>
    </location>
</feature>
<dbReference type="OMA" id="RVIKWLC"/>
<dbReference type="RefSeq" id="XP_038057384.1">
    <property type="nucleotide sequence ID" value="XM_038201456.1"/>
</dbReference>